<dbReference type="PANTHER" id="PTHR31260">
    <property type="entry name" value="CYSTATIN/MONELLIN SUPERFAMILY PROTEIN"/>
    <property type="match status" value="1"/>
</dbReference>
<dbReference type="Pfam" id="PF04776">
    <property type="entry name" value="protein_MS5"/>
    <property type="match status" value="1"/>
</dbReference>
<keyword evidence="2" id="KW-1185">Reference proteome</keyword>
<reference evidence="1" key="1">
    <citation type="submission" date="2021-01" db="EMBL/GenBank/DDBJ databases">
        <authorList>
            <person name="Bezrukov I."/>
        </authorList>
    </citation>
    <scope>NUCLEOTIDE SEQUENCE</scope>
</reference>
<protein>
    <submittedName>
        <fullName evidence="1">Uncharacterized protein</fullName>
    </submittedName>
</protein>
<organism evidence="1 2">
    <name type="scientific">Arabidopsis arenosa</name>
    <name type="common">Sand rock-cress</name>
    <name type="synonym">Cardaminopsis arenosa</name>
    <dbReference type="NCBI Taxonomy" id="38785"/>
    <lineage>
        <taxon>Eukaryota</taxon>
        <taxon>Viridiplantae</taxon>
        <taxon>Streptophyta</taxon>
        <taxon>Embryophyta</taxon>
        <taxon>Tracheophyta</taxon>
        <taxon>Spermatophyta</taxon>
        <taxon>Magnoliopsida</taxon>
        <taxon>eudicotyledons</taxon>
        <taxon>Gunneridae</taxon>
        <taxon>Pentapetalae</taxon>
        <taxon>rosids</taxon>
        <taxon>malvids</taxon>
        <taxon>Brassicales</taxon>
        <taxon>Brassicaceae</taxon>
        <taxon>Camelineae</taxon>
        <taxon>Arabidopsis</taxon>
    </lineage>
</organism>
<evidence type="ECO:0000313" key="2">
    <source>
        <dbReference type="Proteomes" id="UP000682877"/>
    </source>
</evidence>
<accession>A0A8S2AV42</accession>
<name>A0A8S2AV42_ARAAE</name>
<dbReference type="Proteomes" id="UP000682877">
    <property type="component" value="Chromosome 7"/>
</dbReference>
<dbReference type="PANTHER" id="PTHR31260:SF49">
    <property type="entry name" value="CYSTATIN DOMAIN-CONTAINING PROTEIN"/>
    <property type="match status" value="1"/>
</dbReference>
<sequence>MKGIVDDEEIGNESPPHDFRSLIHDPEYLQLRDMRKQSAEVYDRHGWTDWGDDKICRATDDDDEFLVDYDICLCGRLGLYCYNFQKGKNLELEGVRRIYTQYSSKVFFTMEAVDPADNYSLYSLRTWVKHDEHANTVLSTWETCFCDVRDGEETDHEWDNEAIDDRYKGEMPKWFSDDDLQHCYVLKDSELLDPNLHLFAEFAFYKKWCLQFWPEDIAGCLPLDIQKVVVETRGEVETEPREKLKAANAIFYISFQCVYDPVTGEEADYRAVVRKTMDGKPGHIRLEVSVGAPNQADGSEERGLAGDHEGIIRKTMDGKPEHMCIEVARETEEYIPSDYESLLF</sequence>
<gene>
    <name evidence="1" type="ORF">AARE701A_LOCUS18110</name>
</gene>
<dbReference type="AlphaFoldDB" id="A0A8S2AV42"/>
<dbReference type="EMBL" id="LR999457">
    <property type="protein sequence ID" value="CAE6169135.1"/>
    <property type="molecule type" value="Genomic_DNA"/>
</dbReference>
<dbReference type="NCBIfam" id="TIGR01572">
    <property type="entry name" value="A_thl_para_3677"/>
    <property type="match status" value="1"/>
</dbReference>
<proteinExistence type="predicted"/>
<dbReference type="InterPro" id="IPR006462">
    <property type="entry name" value="MS5"/>
</dbReference>
<evidence type="ECO:0000313" key="1">
    <source>
        <dbReference type="EMBL" id="CAE6169135.1"/>
    </source>
</evidence>